<feature type="chain" id="PRO_5042876031" evidence="10">
    <location>
        <begin position="27"/>
        <end position="220"/>
    </location>
</feature>
<evidence type="ECO:0000256" key="9">
    <source>
        <dbReference type="SAM" id="Phobius"/>
    </source>
</evidence>
<feature type="transmembrane region" description="Helical" evidence="9">
    <location>
        <begin position="201"/>
        <end position="219"/>
    </location>
</feature>
<name>A0AAQ3JP04_9LILI</name>
<evidence type="ECO:0000256" key="6">
    <source>
        <dbReference type="ARBA" id="ARBA00023157"/>
    </source>
</evidence>
<evidence type="ECO:0000313" key="13">
    <source>
        <dbReference type="Proteomes" id="UP001327560"/>
    </source>
</evidence>
<keyword evidence="9" id="KW-1133">Transmembrane helix</keyword>
<dbReference type="EMBL" id="CP136890">
    <property type="protein sequence ID" value="WOK92444.1"/>
    <property type="molecule type" value="Genomic_DNA"/>
</dbReference>
<feature type="compositionally biased region" description="Low complexity" evidence="8">
    <location>
        <begin position="154"/>
        <end position="177"/>
    </location>
</feature>
<evidence type="ECO:0000256" key="1">
    <source>
        <dbReference type="ARBA" id="ARBA00004609"/>
    </source>
</evidence>
<dbReference type="FunFam" id="1.20.58.1040:FF:000001">
    <property type="entry name" value="Glucan endo-1,3-beta-glucosidase 4"/>
    <property type="match status" value="1"/>
</dbReference>
<keyword evidence="2" id="KW-1003">Cell membrane</keyword>
<keyword evidence="13" id="KW-1185">Reference proteome</keyword>
<dbReference type="InterPro" id="IPR044788">
    <property type="entry name" value="X8_dom_prot"/>
</dbReference>
<feature type="domain" description="X8" evidence="11">
    <location>
        <begin position="66"/>
        <end position="151"/>
    </location>
</feature>
<dbReference type="Gene3D" id="1.20.58.1040">
    <property type="match status" value="1"/>
</dbReference>
<keyword evidence="3" id="KW-0336">GPI-anchor</keyword>
<reference evidence="12 13" key="1">
    <citation type="submission" date="2023-10" db="EMBL/GenBank/DDBJ databases">
        <title>Chromosome-scale genome assembly provides insights into flower coloration mechanisms of Canna indica.</title>
        <authorList>
            <person name="Li C."/>
        </authorList>
    </citation>
    <scope>NUCLEOTIDE SEQUENCE [LARGE SCALE GENOMIC DNA]</scope>
    <source>
        <tissue evidence="12">Flower</tissue>
    </source>
</reference>
<dbReference type="SMART" id="SM00768">
    <property type="entry name" value="X8"/>
    <property type="match status" value="1"/>
</dbReference>
<dbReference type="GO" id="GO:0005886">
    <property type="term" value="C:plasma membrane"/>
    <property type="evidence" value="ECO:0007669"/>
    <property type="project" value="UniProtKB-SubCell"/>
</dbReference>
<evidence type="ECO:0000259" key="11">
    <source>
        <dbReference type="SMART" id="SM00768"/>
    </source>
</evidence>
<organism evidence="12 13">
    <name type="scientific">Canna indica</name>
    <name type="common">Indian-shot</name>
    <dbReference type="NCBI Taxonomy" id="4628"/>
    <lineage>
        <taxon>Eukaryota</taxon>
        <taxon>Viridiplantae</taxon>
        <taxon>Streptophyta</taxon>
        <taxon>Embryophyta</taxon>
        <taxon>Tracheophyta</taxon>
        <taxon>Spermatophyta</taxon>
        <taxon>Magnoliopsida</taxon>
        <taxon>Liliopsida</taxon>
        <taxon>Zingiberales</taxon>
        <taxon>Cannaceae</taxon>
        <taxon>Canna</taxon>
    </lineage>
</organism>
<dbReference type="PANTHER" id="PTHR31044:SF127">
    <property type="entry name" value="X8 DOMAIN-CONTAINING PROTEIN"/>
    <property type="match status" value="1"/>
</dbReference>
<gene>
    <name evidence="12" type="ORF">Cni_G01135</name>
</gene>
<evidence type="ECO:0000256" key="5">
    <source>
        <dbReference type="ARBA" id="ARBA00023136"/>
    </source>
</evidence>
<feature type="region of interest" description="Disordered" evidence="8">
    <location>
        <begin position="154"/>
        <end position="178"/>
    </location>
</feature>
<dbReference type="GO" id="GO:0009506">
    <property type="term" value="C:plasmodesma"/>
    <property type="evidence" value="ECO:0007669"/>
    <property type="project" value="UniProtKB-ARBA"/>
</dbReference>
<keyword evidence="6" id="KW-1015">Disulfide bond</keyword>
<evidence type="ECO:0000256" key="2">
    <source>
        <dbReference type="ARBA" id="ARBA00022475"/>
    </source>
</evidence>
<evidence type="ECO:0000256" key="3">
    <source>
        <dbReference type="ARBA" id="ARBA00022622"/>
    </source>
</evidence>
<evidence type="ECO:0000256" key="8">
    <source>
        <dbReference type="SAM" id="MobiDB-lite"/>
    </source>
</evidence>
<evidence type="ECO:0000256" key="10">
    <source>
        <dbReference type="SAM" id="SignalP"/>
    </source>
</evidence>
<keyword evidence="7" id="KW-0325">Glycoprotein</keyword>
<proteinExistence type="predicted"/>
<dbReference type="PANTHER" id="PTHR31044">
    <property type="entry name" value="BETA-1,3 GLUCANASE"/>
    <property type="match status" value="1"/>
</dbReference>
<feature type="signal peptide" evidence="10">
    <location>
        <begin position="1"/>
        <end position="26"/>
    </location>
</feature>
<evidence type="ECO:0000256" key="4">
    <source>
        <dbReference type="ARBA" id="ARBA00022729"/>
    </source>
</evidence>
<evidence type="ECO:0000256" key="7">
    <source>
        <dbReference type="ARBA" id="ARBA00023180"/>
    </source>
</evidence>
<keyword evidence="4 10" id="KW-0732">Signal</keyword>
<dbReference type="InterPro" id="IPR012946">
    <property type="entry name" value="X8"/>
</dbReference>
<sequence>MLQKRWKICTMLFIIILSDVSDSANGKNLQPRHTSEKKTDTESKSGTRVLLSFASLADATNPSGVVFCVANPSADPTAVSDGLNWACGPGSANCIPIQPGQPCYVANNLTALASYAYNDYYQRTRASGGSCDFNKTAMTTLNDPSFGSCIFKGSTGPSPSPNTSTSPSPSSSLFPGGFVPPPPGTGTGSFVPVNDNASESLVLRMAFLLPMIMCHFFWMI</sequence>
<dbReference type="AlphaFoldDB" id="A0AAQ3JP04"/>
<keyword evidence="5 9" id="KW-0472">Membrane</keyword>
<dbReference type="Pfam" id="PF07983">
    <property type="entry name" value="X8"/>
    <property type="match status" value="1"/>
</dbReference>
<dbReference type="Proteomes" id="UP001327560">
    <property type="component" value="Chromosome 1"/>
</dbReference>
<keyword evidence="3" id="KW-0449">Lipoprotein</keyword>
<accession>A0AAQ3JP04</accession>
<comment type="subcellular location">
    <subcellularLocation>
        <location evidence="1">Cell membrane</location>
        <topology evidence="1">Lipid-anchor</topology>
        <topology evidence="1">GPI-anchor</topology>
    </subcellularLocation>
</comment>
<keyword evidence="9" id="KW-0812">Transmembrane</keyword>
<dbReference type="GO" id="GO:0098552">
    <property type="term" value="C:side of membrane"/>
    <property type="evidence" value="ECO:0007669"/>
    <property type="project" value="UniProtKB-KW"/>
</dbReference>
<protein>
    <submittedName>
        <fullName evidence="12">Glucan endo-1,3-beta-glucosidase 4-like isoform X1</fullName>
    </submittedName>
</protein>
<evidence type="ECO:0000313" key="12">
    <source>
        <dbReference type="EMBL" id="WOK92444.1"/>
    </source>
</evidence>